<dbReference type="Pfam" id="PF00514">
    <property type="entry name" value="Arm"/>
    <property type="match status" value="1"/>
</dbReference>
<accession>A0A094ZIV0</accession>
<evidence type="ECO:0000313" key="1">
    <source>
        <dbReference type="EMBL" id="KGB32799.1"/>
    </source>
</evidence>
<dbReference type="EMBL" id="KL250517">
    <property type="protein sequence ID" value="KGB32799.1"/>
    <property type="molecule type" value="Genomic_DNA"/>
</dbReference>
<dbReference type="Gene3D" id="1.25.10.10">
    <property type="entry name" value="Leucine-rich Repeat Variant"/>
    <property type="match status" value="1"/>
</dbReference>
<keyword evidence="1" id="KW-0418">Kinase</keyword>
<dbReference type="SUPFAM" id="SSF48371">
    <property type="entry name" value="ARM repeat"/>
    <property type="match status" value="2"/>
</dbReference>
<proteinExistence type="predicted"/>
<gene>
    <name evidence="1" type="ORF">MS3_00947</name>
</gene>
<dbReference type="InterPro" id="IPR016024">
    <property type="entry name" value="ARM-type_fold"/>
</dbReference>
<dbReference type="InterPro" id="IPR011989">
    <property type="entry name" value="ARM-like"/>
</dbReference>
<name>A0A094ZIV0_SCHHA</name>
<dbReference type="GO" id="GO:0016301">
    <property type="term" value="F:kinase activity"/>
    <property type="evidence" value="ECO:0007669"/>
    <property type="project" value="UniProtKB-KW"/>
</dbReference>
<organism evidence="1">
    <name type="scientific">Schistosoma haematobium</name>
    <name type="common">Blood fluke</name>
    <dbReference type="NCBI Taxonomy" id="6185"/>
    <lineage>
        <taxon>Eukaryota</taxon>
        <taxon>Metazoa</taxon>
        <taxon>Spiralia</taxon>
        <taxon>Lophotrochozoa</taxon>
        <taxon>Platyhelminthes</taxon>
        <taxon>Trematoda</taxon>
        <taxon>Digenea</taxon>
        <taxon>Strigeidida</taxon>
        <taxon>Schistosomatoidea</taxon>
        <taxon>Schistosomatidae</taxon>
        <taxon>Schistosoma</taxon>
    </lineage>
</organism>
<dbReference type="SMART" id="SM00185">
    <property type="entry name" value="ARM"/>
    <property type="match status" value="2"/>
</dbReference>
<keyword evidence="1" id="KW-0808">Transferase</keyword>
<dbReference type="AlphaFoldDB" id="A0A094ZIV0"/>
<protein>
    <submittedName>
        <fullName evidence="1">Serine/threonine-protein kinase 36</fullName>
    </submittedName>
</protein>
<reference evidence="1" key="1">
    <citation type="journal article" date="2012" name="Nat. Genet.">
        <title>Whole-genome sequence of Schistosoma haematobium.</title>
        <authorList>
            <person name="Young N.D."/>
            <person name="Jex A.R."/>
            <person name="Li B."/>
            <person name="Liu S."/>
            <person name="Yang L."/>
            <person name="Xiong Z."/>
            <person name="Li Y."/>
            <person name="Cantacessi C."/>
            <person name="Hall R.S."/>
            <person name="Xu X."/>
            <person name="Chen F."/>
            <person name="Wu X."/>
            <person name="Zerlotini A."/>
            <person name="Oliveira G."/>
            <person name="Hofmann A."/>
            <person name="Zhang G."/>
            <person name="Fang X."/>
            <person name="Kang Y."/>
            <person name="Campbell B.E."/>
            <person name="Loukas A."/>
            <person name="Ranganathan S."/>
            <person name="Rollinson D."/>
            <person name="Rinaldi G."/>
            <person name="Brindley P.J."/>
            <person name="Yang H."/>
            <person name="Wang J."/>
            <person name="Wang J."/>
            <person name="Gasser R.B."/>
        </authorList>
    </citation>
    <scope>NUCLEOTIDE SEQUENCE [LARGE SCALE GENOMIC DNA]</scope>
</reference>
<dbReference type="STRING" id="6185.A0A094ZIV0"/>
<dbReference type="InterPro" id="IPR000225">
    <property type="entry name" value="Armadillo"/>
</dbReference>
<sequence length="546" mass="62348">MKISLIFKNSWAALHPTDLVLDILSSCAHLLYFPYKNAEEEYQISLTKVYIENHMLTHFIHSLCHIYNLTNSHTSYKKNSNNTYLNNIIINNKCKNIITLKSLDNDPVLLAHTQSILMIAFKLCCNPISLHETENSDDISNLYGLYETLSEEEGLVYQKTLGKQLINLLFGSDLDDYEPEVKATHELIQWCFKSPIKEIKWNACALLSQFLAFRILELSDRKSDNHSIKMDQMKTVEDERTAGNLVWSLLTPVDQPAVQTPQNLINFIEDSHVTLIVHGLILLNNLMLCMYSESNMCEILPHFTNELQCHQICRLQFTSTNSPILKRKHLSTTSSSSLISSSRTRSILDVKYLTWYFDKPLNICIKHLQHNCSVIRQYALLIIGNVLFLSNELCMNIVSALPRIVSLLTEDSSSRVRTNAATCLGNMCYYIDQLYDSVCKHKVLHALLETGCLDGDRRVQEAALAALRALCISNHRIRKDLSIMNTVKKLNDMQITLKRISTNRSGRKSSARSRMSIIQLGLIDYDVISQHVTAICDLLCIKQENK</sequence>